<dbReference type="CDD" id="cd03789">
    <property type="entry name" value="GT9_LPS_heptosyltransferase"/>
    <property type="match status" value="1"/>
</dbReference>
<sequence length="352" mass="40124">MEFHIKDHIKPDAKILLIKLRSIGDVVYNTAVYAPIKKHLPNAKLTVLVESASYDIVRNHPDVDEVLCFEKTSFLKQAKFYLNLIGKRYDVAIDMHEGTRGAVMCFLSRARFKVGNIFAKRSFLYNTKINFSDLKPAFPIDYQVALISKLGIPIKNPKPIIHVSDAWRKSAHELLISKNYDPKKPYCIIHPGARKYDQWQFEKFAKIMEYFFTRFNLGIILTCGPGQFDQVERLTQCLSKKVPYTFISTELSVLLGITATAKFVVCHNGGYMHAVSAIGVPLTALFGLTDYRIWKPFGETSVVLHKDIDCWPCTSKTMKQVCWNGKPECKELISAQDVIDSIKKLCPEFSDK</sequence>
<evidence type="ECO:0000256" key="1">
    <source>
        <dbReference type="ARBA" id="ARBA00022676"/>
    </source>
</evidence>
<dbReference type="PANTHER" id="PTHR30160">
    <property type="entry name" value="TETRAACYLDISACCHARIDE 4'-KINASE-RELATED"/>
    <property type="match status" value="1"/>
</dbReference>
<keyword evidence="1" id="KW-0328">Glycosyltransferase</keyword>
<evidence type="ECO:0000313" key="3">
    <source>
        <dbReference type="EMBL" id="SVA25126.1"/>
    </source>
</evidence>
<dbReference type="Pfam" id="PF01075">
    <property type="entry name" value="Glyco_transf_9"/>
    <property type="match status" value="1"/>
</dbReference>
<dbReference type="SUPFAM" id="SSF53756">
    <property type="entry name" value="UDP-Glycosyltransferase/glycogen phosphorylase"/>
    <property type="match status" value="1"/>
</dbReference>
<dbReference type="GO" id="GO:0008713">
    <property type="term" value="F:ADP-heptose-lipopolysaccharide heptosyltransferase activity"/>
    <property type="evidence" value="ECO:0007669"/>
    <property type="project" value="TreeGrafter"/>
</dbReference>
<dbReference type="GO" id="GO:0009244">
    <property type="term" value="P:lipopolysaccharide core region biosynthetic process"/>
    <property type="evidence" value="ECO:0007669"/>
    <property type="project" value="TreeGrafter"/>
</dbReference>
<keyword evidence="2" id="KW-0808">Transferase</keyword>
<dbReference type="GO" id="GO:0005829">
    <property type="term" value="C:cytosol"/>
    <property type="evidence" value="ECO:0007669"/>
    <property type="project" value="TreeGrafter"/>
</dbReference>
<dbReference type="InterPro" id="IPR002201">
    <property type="entry name" value="Glyco_trans_9"/>
</dbReference>
<reference evidence="3" key="1">
    <citation type="submission" date="2018-05" db="EMBL/GenBank/DDBJ databases">
        <authorList>
            <person name="Lanie J.A."/>
            <person name="Ng W.-L."/>
            <person name="Kazmierczak K.M."/>
            <person name="Andrzejewski T.M."/>
            <person name="Davidsen T.M."/>
            <person name="Wayne K.J."/>
            <person name="Tettelin H."/>
            <person name="Glass J.I."/>
            <person name="Rusch D."/>
            <person name="Podicherti R."/>
            <person name="Tsui H.-C.T."/>
            <person name="Winkler M.E."/>
        </authorList>
    </citation>
    <scope>NUCLEOTIDE SEQUENCE</scope>
</reference>
<name>A0A381UA78_9ZZZZ</name>
<dbReference type="EMBL" id="UINC01006044">
    <property type="protein sequence ID" value="SVA25126.1"/>
    <property type="molecule type" value="Genomic_DNA"/>
</dbReference>
<dbReference type="Gene3D" id="3.40.50.2000">
    <property type="entry name" value="Glycogen Phosphorylase B"/>
    <property type="match status" value="2"/>
</dbReference>
<evidence type="ECO:0000256" key="2">
    <source>
        <dbReference type="ARBA" id="ARBA00022679"/>
    </source>
</evidence>
<protein>
    <submittedName>
        <fullName evidence="3">Uncharacterized protein</fullName>
    </submittedName>
</protein>
<accession>A0A381UA78</accession>
<organism evidence="3">
    <name type="scientific">marine metagenome</name>
    <dbReference type="NCBI Taxonomy" id="408172"/>
    <lineage>
        <taxon>unclassified sequences</taxon>
        <taxon>metagenomes</taxon>
        <taxon>ecological metagenomes</taxon>
    </lineage>
</organism>
<dbReference type="PANTHER" id="PTHR30160:SF1">
    <property type="entry name" value="LIPOPOLYSACCHARIDE 1,2-N-ACETYLGLUCOSAMINETRANSFERASE-RELATED"/>
    <property type="match status" value="1"/>
</dbReference>
<proteinExistence type="predicted"/>
<dbReference type="AlphaFoldDB" id="A0A381UA78"/>
<dbReference type="InterPro" id="IPR051199">
    <property type="entry name" value="LPS_LOS_Heptosyltrfase"/>
</dbReference>
<gene>
    <name evidence="3" type="ORF">METZ01_LOCUS77980</name>
</gene>